<feature type="transmembrane region" description="Helical" evidence="1">
    <location>
        <begin position="32"/>
        <end position="60"/>
    </location>
</feature>
<gene>
    <name evidence="2" type="ORF">QID03_05620</name>
</gene>
<organism evidence="2 3">
    <name type="scientific">Alicyclobacillus sendaiensis PA2</name>
    <dbReference type="NCBI Taxonomy" id="3029425"/>
    <lineage>
        <taxon>Bacteria</taxon>
        <taxon>Bacillati</taxon>
        <taxon>Bacillota</taxon>
        <taxon>Bacilli</taxon>
        <taxon>Bacillales</taxon>
        <taxon>Alicyclobacillaceae</taxon>
        <taxon>Alicyclobacillus</taxon>
    </lineage>
</organism>
<reference evidence="2 3" key="1">
    <citation type="submission" date="2023-04" db="EMBL/GenBank/DDBJ databases">
        <title>A. sendaiensis sub sp. chiapanensis a novel subspecie with specific adaptation in bacterial cell wall isolated from an active volcano.</title>
        <authorList>
            <person name="Alvarez Gutierrez P.E."/>
            <person name="Ortiz Cortes L.Y."/>
        </authorList>
    </citation>
    <scope>NUCLEOTIDE SEQUENCE [LARGE SCALE GENOMIC DNA]</scope>
    <source>
        <strain evidence="2 3">PA2</strain>
    </source>
</reference>
<dbReference type="Proteomes" id="UP001529245">
    <property type="component" value="Unassembled WGS sequence"/>
</dbReference>
<sequence length="192" mass="21069">MAFALGIGEFHGFWPSNSHFMLSIRLAVSGVLYAWTTSILGFALAALWSNFALGALSAWMAWWLHLTTEPRILAALTLMVSPKLSWILAALDPFNHVSVMTRIVFTWGTSFIARGAQTAYPFSPADQTGVFLGSSASTHWALVRYDPSSFAAFGFLIVELALFAVYTAWAYSRLGRNEPTCSSAETIMEVKS</sequence>
<feature type="transmembrane region" description="Helical" evidence="1">
    <location>
        <begin position="150"/>
        <end position="169"/>
    </location>
</feature>
<dbReference type="EMBL" id="JASGCB010000006">
    <property type="protein sequence ID" value="MDI9259660.1"/>
    <property type="molecule type" value="Genomic_DNA"/>
</dbReference>
<keyword evidence="1" id="KW-0812">Transmembrane</keyword>
<comment type="caution">
    <text evidence="2">The sequence shown here is derived from an EMBL/GenBank/DDBJ whole genome shotgun (WGS) entry which is preliminary data.</text>
</comment>
<evidence type="ECO:0000256" key="1">
    <source>
        <dbReference type="SAM" id="Phobius"/>
    </source>
</evidence>
<evidence type="ECO:0000313" key="3">
    <source>
        <dbReference type="Proteomes" id="UP001529245"/>
    </source>
</evidence>
<keyword evidence="3" id="KW-1185">Reference proteome</keyword>
<dbReference type="RefSeq" id="WP_283203209.1">
    <property type="nucleotide sequence ID" value="NZ_JASGCB010000006.1"/>
</dbReference>
<name>A0ABT6XX34_ALISE</name>
<keyword evidence="1" id="KW-0472">Membrane</keyword>
<accession>A0ABT6XX34</accession>
<protein>
    <submittedName>
        <fullName evidence="2">Uncharacterized protein</fullName>
    </submittedName>
</protein>
<proteinExistence type="predicted"/>
<evidence type="ECO:0000313" key="2">
    <source>
        <dbReference type="EMBL" id="MDI9259660.1"/>
    </source>
</evidence>
<keyword evidence="1" id="KW-1133">Transmembrane helix</keyword>